<dbReference type="PANTHER" id="PTHR24305">
    <property type="entry name" value="CYTOCHROME P450"/>
    <property type="match status" value="1"/>
</dbReference>
<evidence type="ECO:0008006" key="7">
    <source>
        <dbReference type="Google" id="ProtNLM"/>
    </source>
</evidence>
<gene>
    <name evidence="5" type="ORF">SLS63_008700</name>
</gene>
<sequence>MTTYFEKLAKDAMSRYDHDAAFRKSPYEETIFDRMITSNRKRREDGDNVKPLKKEDLSDESAMILNGGTEPPANQMAYAIYYFLRHPEVRRRVLEELDTVSSGADGNLLLRDVEKLPYFTAFVKEGLRMATLIPGRLPRKVPAGGLYVAALDATIPEGSIVGVSHDLIHKDADIFEEPHEFRPERWMGEAGKERMHWLVSFSWGRTDCIGKNRYHLEMVPDANKAMIWEDRVIMHPRGFLHIKAKHRTPAGLKV</sequence>
<dbReference type="InterPro" id="IPR002401">
    <property type="entry name" value="Cyt_P450_E_grp-I"/>
</dbReference>
<dbReference type="InterPro" id="IPR050121">
    <property type="entry name" value="Cytochrome_P450_monoxygenase"/>
</dbReference>
<dbReference type="Gene3D" id="1.10.630.10">
    <property type="entry name" value="Cytochrome P450"/>
    <property type="match status" value="1"/>
</dbReference>
<evidence type="ECO:0000256" key="4">
    <source>
        <dbReference type="ARBA" id="ARBA00023004"/>
    </source>
</evidence>
<dbReference type="PANTHER" id="PTHR24305:SF166">
    <property type="entry name" value="CYTOCHROME P450 12A4, MITOCHONDRIAL-RELATED"/>
    <property type="match status" value="1"/>
</dbReference>
<evidence type="ECO:0000313" key="5">
    <source>
        <dbReference type="EMBL" id="KAK7724443.1"/>
    </source>
</evidence>
<comment type="caution">
    <text evidence="5">The sequence shown here is derived from an EMBL/GenBank/DDBJ whole genome shotgun (WGS) entry which is preliminary data.</text>
</comment>
<keyword evidence="2" id="KW-0349">Heme</keyword>
<dbReference type="InterPro" id="IPR001128">
    <property type="entry name" value="Cyt_P450"/>
</dbReference>
<name>A0ABR1P1Y2_DIAER</name>
<dbReference type="InterPro" id="IPR036396">
    <property type="entry name" value="Cyt_P450_sf"/>
</dbReference>
<evidence type="ECO:0000256" key="3">
    <source>
        <dbReference type="ARBA" id="ARBA00022723"/>
    </source>
</evidence>
<keyword evidence="6" id="KW-1185">Reference proteome</keyword>
<dbReference type="SUPFAM" id="SSF48264">
    <property type="entry name" value="Cytochrome P450"/>
    <property type="match status" value="1"/>
</dbReference>
<evidence type="ECO:0000256" key="2">
    <source>
        <dbReference type="ARBA" id="ARBA00022617"/>
    </source>
</evidence>
<comment type="similarity">
    <text evidence="1">Belongs to the cytochrome P450 family.</text>
</comment>
<evidence type="ECO:0000313" key="6">
    <source>
        <dbReference type="Proteomes" id="UP001430848"/>
    </source>
</evidence>
<accession>A0ABR1P1Y2</accession>
<dbReference type="EMBL" id="JAKNSF020000057">
    <property type="protein sequence ID" value="KAK7724443.1"/>
    <property type="molecule type" value="Genomic_DNA"/>
</dbReference>
<organism evidence="5 6">
    <name type="scientific">Diaporthe eres</name>
    <name type="common">Phomopsis oblonga</name>
    <dbReference type="NCBI Taxonomy" id="83184"/>
    <lineage>
        <taxon>Eukaryota</taxon>
        <taxon>Fungi</taxon>
        <taxon>Dikarya</taxon>
        <taxon>Ascomycota</taxon>
        <taxon>Pezizomycotina</taxon>
        <taxon>Sordariomycetes</taxon>
        <taxon>Sordariomycetidae</taxon>
        <taxon>Diaporthales</taxon>
        <taxon>Diaporthaceae</taxon>
        <taxon>Diaporthe</taxon>
        <taxon>Diaporthe eres species complex</taxon>
    </lineage>
</organism>
<proteinExistence type="inferred from homology"/>
<dbReference type="Proteomes" id="UP001430848">
    <property type="component" value="Unassembled WGS sequence"/>
</dbReference>
<evidence type="ECO:0000256" key="1">
    <source>
        <dbReference type="ARBA" id="ARBA00010617"/>
    </source>
</evidence>
<dbReference type="Pfam" id="PF00067">
    <property type="entry name" value="p450"/>
    <property type="match status" value="1"/>
</dbReference>
<keyword evidence="4" id="KW-0408">Iron</keyword>
<reference evidence="5 6" key="1">
    <citation type="submission" date="2024-02" db="EMBL/GenBank/DDBJ databases">
        <title>De novo assembly and annotation of 12 fungi associated with fruit tree decline syndrome in Ontario, Canada.</title>
        <authorList>
            <person name="Sulman M."/>
            <person name="Ellouze W."/>
            <person name="Ilyukhin E."/>
        </authorList>
    </citation>
    <scope>NUCLEOTIDE SEQUENCE [LARGE SCALE GENOMIC DNA]</scope>
    <source>
        <strain evidence="5 6">M169</strain>
    </source>
</reference>
<keyword evidence="3" id="KW-0479">Metal-binding</keyword>
<protein>
    <recommendedName>
        <fullName evidence="7">Cytochrome P450</fullName>
    </recommendedName>
</protein>
<dbReference type="PRINTS" id="PR00463">
    <property type="entry name" value="EP450I"/>
</dbReference>